<dbReference type="VEuPathDB" id="AmoebaDB:FDP41_004898"/>
<dbReference type="VEuPathDB" id="AmoebaDB:NfTy_086130"/>
<comment type="caution">
    <text evidence="2">The sequence shown here is derived from an EMBL/GenBank/DDBJ whole genome shotgun (WGS) entry which is preliminary data.</text>
</comment>
<accession>A0A6A5BEE3</accession>
<dbReference type="GeneID" id="68112116"/>
<proteinExistence type="predicted"/>
<feature type="region of interest" description="Disordered" evidence="1">
    <location>
        <begin position="155"/>
        <end position="174"/>
    </location>
</feature>
<feature type="compositionally biased region" description="Low complexity" evidence="1">
    <location>
        <begin position="163"/>
        <end position="174"/>
    </location>
</feature>
<sequence>MTETQSDPNTTSNNPVRRRSRGRRISYHKPSSSPSTTTPNTQQTGNTSPQGSNSSTTNASANTPSHNSLSRGQRGKRRGRRGGSSFDIKPTSSPPSTNPQQSSDEKLELKLLLQFSSSSEPITLDLTDKKWNPPKVYASELIVDESLGAGLSALHSKEEETSNDSTLSSSTTSSLETPITLDLTDYESWNAQQVASVLISPKSLGGAGLSVEKLKPLHEAGFDSTSLHNIVENIKMDGVKYAIDQLKSTYNKSSVPQVSDTCQTVVFWVLDQLMTRKYSLWLLEPVSKQIKQKLSEPIAKGGAELNLDQVSSLDVKTLTKIITAIEKERVVTEEKCIEYAVKIMKSDTCFASVPESTCKAVAGWVNTKLRKAGEGGSLINIPSKLFDLWKRKLEGEISENLRKERTNARYDYLRNLHDPANMEKLRTLIGKFIDLPVFGTGESDLSPKNFNPNAKYLLTQQRFDILNNVVNGKTTGLVLSGPHGVSKSYTLYLIVAYAFVNSIPVLYVPKCRLWLSSYNTDQEVGANNYLRRLFFSLNSDILSTTQIVELQKARNVVRHLSTHIGDVGPMFYLFDEHNELYRPDYYNKIPASHAYFQNFTRWTGDTSEKYTVTIYCGSAHSSFEDNLPGGEEERLVRIIPPTTTEFETLIADFGLNPKDKRIAHVTGRIPRELRYLANYLKGKKGTDEDFNQFVMNMRGVYDRRLDSLVSTLDKNKMEQFEKTLEDLFTLGISNGRPYSVSGVVYDKGLLYKDSYGKLFIINDPAKRCLFHHYCTKLDMPNIPKNIYGSEKGTMFEKHLVRQEYGIGKHLDRKFYVTNKLSSNPTISTLSYEINVQANLDLKDLSSLDRRNFLKGTGVLFIPESEISPSFDYAIVMYKEKPVEIFLKQTTISTVDSHYCNHRNGNTDMDNLLKRFYVLDRKGKAMKRKQNDPKQCHFSLLELILHGIVGTEEKVGELLQVRKDDLKFIKDGKLENSVTYGGIQFTWHYIYESGAEEQSVKKVKENGILFRNRQEIEADMKIYFEK</sequence>
<evidence type="ECO:0000256" key="1">
    <source>
        <dbReference type="SAM" id="MobiDB-lite"/>
    </source>
</evidence>
<dbReference type="VEuPathDB" id="AmoebaDB:NF0096490"/>
<protein>
    <submittedName>
        <fullName evidence="2">Uncharacterized protein</fullName>
    </submittedName>
</protein>
<feature type="compositionally biased region" description="Polar residues" evidence="1">
    <location>
        <begin position="1"/>
        <end position="15"/>
    </location>
</feature>
<keyword evidence="3" id="KW-1185">Reference proteome</keyword>
<reference evidence="2 3" key="1">
    <citation type="journal article" date="2019" name="Sci. Rep.">
        <title>Nanopore sequencing improves the draft genome of the human pathogenic amoeba Naegleria fowleri.</title>
        <authorList>
            <person name="Liechti N."/>
            <person name="Schurch N."/>
            <person name="Bruggmann R."/>
            <person name="Wittwer M."/>
        </authorList>
    </citation>
    <scope>NUCLEOTIDE SEQUENCE [LARGE SCALE GENOMIC DNA]</scope>
    <source>
        <strain evidence="2 3">ATCC 30894</strain>
    </source>
</reference>
<evidence type="ECO:0000313" key="3">
    <source>
        <dbReference type="Proteomes" id="UP000444721"/>
    </source>
</evidence>
<evidence type="ECO:0000313" key="2">
    <source>
        <dbReference type="EMBL" id="KAF0976223.1"/>
    </source>
</evidence>
<feature type="region of interest" description="Disordered" evidence="1">
    <location>
        <begin position="1"/>
        <end position="105"/>
    </location>
</feature>
<dbReference type="OMA" id="TQQRFDI"/>
<dbReference type="Proteomes" id="UP000444721">
    <property type="component" value="Unassembled WGS sequence"/>
</dbReference>
<dbReference type="RefSeq" id="XP_044560936.1">
    <property type="nucleotide sequence ID" value="XM_044708362.1"/>
</dbReference>
<dbReference type="AlphaFoldDB" id="A0A6A5BEE3"/>
<dbReference type="OrthoDB" id="2303713at2759"/>
<name>A0A6A5BEE3_NAEFO</name>
<organism evidence="2 3">
    <name type="scientific">Naegleria fowleri</name>
    <name type="common">Brain eating amoeba</name>
    <dbReference type="NCBI Taxonomy" id="5763"/>
    <lineage>
        <taxon>Eukaryota</taxon>
        <taxon>Discoba</taxon>
        <taxon>Heterolobosea</taxon>
        <taxon>Tetramitia</taxon>
        <taxon>Eutetramitia</taxon>
        <taxon>Vahlkampfiidae</taxon>
        <taxon>Naegleria</taxon>
    </lineage>
</organism>
<gene>
    <name evidence="2" type="ORF">FDP41_004898</name>
</gene>
<feature type="compositionally biased region" description="Basic residues" evidence="1">
    <location>
        <begin position="16"/>
        <end position="27"/>
    </location>
</feature>
<dbReference type="EMBL" id="VFQX01000041">
    <property type="protein sequence ID" value="KAF0976223.1"/>
    <property type="molecule type" value="Genomic_DNA"/>
</dbReference>
<feature type="compositionally biased region" description="Low complexity" evidence="1">
    <location>
        <begin position="30"/>
        <end position="72"/>
    </location>
</feature>
<dbReference type="VEuPathDB" id="AmoebaDB:NF0104880"/>